<dbReference type="HOGENOM" id="CLU_1389810_0_0_1"/>
<proteinExistence type="predicted"/>
<dbReference type="EMBL" id="AEYP01073646">
    <property type="status" value="NOT_ANNOTATED_CDS"/>
    <property type="molecule type" value="Genomic_DNA"/>
</dbReference>
<sequence>MGSAWCWPGSTSAPLARPCPGSPQLQLLPPAPVRMAWKLLDVQAWPSPERQSPGLEGPESRPRTSNLGTQGPMEGELLPRSREEDTQILTRGAGPWPRAAAPCRPRDHGGPWPTRTYQEVTPSSVKEDLHARFPGPPRHFAQPVGRTVSLGLEATHRRSGVSGDKCTAPFLPEETGVHRSCCISSKTDKRRHSHRP</sequence>
<dbReference type="Ensembl" id="ENSMPUT00000006630.1">
    <property type="protein sequence ID" value="ENSMPUP00000006518.1"/>
    <property type="gene ID" value="ENSMPUG00000006573.1"/>
</dbReference>
<evidence type="ECO:0000313" key="2">
    <source>
        <dbReference type="Ensembl" id="ENSMPUP00000006518.1"/>
    </source>
</evidence>
<feature type="region of interest" description="Disordered" evidence="1">
    <location>
        <begin position="44"/>
        <end position="112"/>
    </location>
</feature>
<dbReference type="AlphaFoldDB" id="M3Y5B7"/>
<protein>
    <submittedName>
        <fullName evidence="2">Uncharacterized protein</fullName>
    </submittedName>
</protein>
<dbReference type="InParanoid" id="M3Y5B7"/>
<organism evidence="2">
    <name type="scientific">Mustela putorius furo</name>
    <name type="common">European domestic ferret</name>
    <name type="synonym">Mustela furo</name>
    <dbReference type="NCBI Taxonomy" id="9669"/>
    <lineage>
        <taxon>Eukaryota</taxon>
        <taxon>Metazoa</taxon>
        <taxon>Chordata</taxon>
        <taxon>Craniata</taxon>
        <taxon>Vertebrata</taxon>
        <taxon>Euteleostomi</taxon>
        <taxon>Mammalia</taxon>
        <taxon>Eutheria</taxon>
        <taxon>Laurasiatheria</taxon>
        <taxon>Carnivora</taxon>
        <taxon>Caniformia</taxon>
        <taxon>Musteloidea</taxon>
        <taxon>Mustelidae</taxon>
        <taxon>Mustelinae</taxon>
        <taxon>Mustela</taxon>
    </lineage>
</organism>
<feature type="region of interest" description="Disordered" evidence="1">
    <location>
        <begin position="1"/>
        <end position="23"/>
    </location>
</feature>
<reference evidence="2" key="1">
    <citation type="submission" date="2024-06" db="UniProtKB">
        <authorList>
            <consortium name="Ensembl"/>
        </authorList>
    </citation>
    <scope>IDENTIFICATION</scope>
</reference>
<feature type="compositionally biased region" description="Low complexity" evidence="1">
    <location>
        <begin position="91"/>
        <end position="103"/>
    </location>
</feature>
<evidence type="ECO:0000256" key="1">
    <source>
        <dbReference type="SAM" id="MobiDB-lite"/>
    </source>
</evidence>
<name>M3Y5B7_MUSPF</name>
<accession>M3Y5B7</accession>